<dbReference type="Gene3D" id="2.60.120.560">
    <property type="entry name" value="Exo-inulinase, domain 1"/>
    <property type="match status" value="1"/>
</dbReference>
<dbReference type="EMBL" id="JADIMH010000011">
    <property type="protein sequence ID" value="MBO8466541.1"/>
    <property type="molecule type" value="Genomic_DNA"/>
</dbReference>
<evidence type="ECO:0000259" key="1">
    <source>
        <dbReference type="Pfam" id="PF06439"/>
    </source>
</evidence>
<evidence type="ECO:0000313" key="2">
    <source>
        <dbReference type="EMBL" id="MBO8466541.1"/>
    </source>
</evidence>
<sequence length="990" mass="106283">MKRIISSIFLTFVLLAWCLVPAGAQDSRQRTVLTVVQDALAQLPALTADDLDREMEDIAMAAPESVEILAGMLVPASEGQNSPVEYAISGLVNFVSASGNEKYSAPVKAGLAAGLGRCTDIPCKSFLLAQLRLLADREDIPVFLEYADDENLGSVAVNALISIPESDEAILWLIRSEGASRPLLAYAAAEKGLSEAEPYLMAWIEELDGNTEEDSDPSSKADTPDMRTYLHALACCGGEESLDVLRKASVYDYITLLDRLAGQGNTAAAVAGAKKLLKSDDTYIRCAALELLVRITGAGADKYVLDAVKGRDREYRCAALRYAAGIVDGSAVADSLKKIFPGISDVSGDYDVIISVKSGKKDEKSFKYPSERNPLIVDGIRKLFPSLSDEARTDVVNWAGDNRITGLLEEVLRCIPAARVPDKIESSAALSVAAIRAAGKLGGEYAADALVCQLSGDADYARVAYDALLSFDGDIQERLGRVLDDGGNAVQYALDLACARRMTGLALQVFSLLDSGDSMVRRAAYQALKGVVTPQDCSRLGELMETAGSDFRVSALQDALCHALQSLPGEVQYADVKSLIEKSGNPALYYPALAQAGTKEAVAFLKDAYAEGRGTEAAFSALMAVGNPAAADVLMDIASKDAGRAETALVRVVDLVSGSGMDDMSRTAKYAAVLKVSREAALQNKVLDALSGTPVMPAFLLAARYLDDNGTAYKAAGAVKAIAAKTTDEIDYAAMKSALEKAARIFSAAGGADDGYAVDEIKKMLSELQPPAEKFVLPEDEAKAGYEVLFDGTDLSKWTGDMEGYTPINGTIFVTANYGDSRNLYTKKEYRDFIFRFEFCFVKPGVNNGVGIRTPMGKDAAYWGMCESQILDHDDPIYNGLHEYQVHGSAYGIIPAKRIVHKPLGEWNFEEIKVVGDRITVTLNGEVILDGNLREACQGHNVAPDGSSYNPYTVDHKNHPGMFNEKGHIGFLGHGAGIKFRNVRILDLDK</sequence>
<comment type="caution">
    <text evidence="2">The sequence shown here is derived from an EMBL/GenBank/DDBJ whole genome shotgun (WGS) entry which is preliminary data.</text>
</comment>
<dbReference type="InterPro" id="IPR010496">
    <property type="entry name" value="AL/BT2_dom"/>
</dbReference>
<feature type="domain" description="3-keto-alpha-glucoside-1,2-lyase/3-keto-2-hydroxy-glucal hydratase" evidence="1">
    <location>
        <begin position="785"/>
        <end position="985"/>
    </location>
</feature>
<accession>A0A9D9I7T8</accession>
<protein>
    <submittedName>
        <fullName evidence="2">DUF1080 domain-containing protein</fullName>
    </submittedName>
</protein>
<dbReference type="SUPFAM" id="SSF48371">
    <property type="entry name" value="ARM repeat"/>
    <property type="match status" value="1"/>
</dbReference>
<dbReference type="InterPro" id="IPR016024">
    <property type="entry name" value="ARM-type_fold"/>
</dbReference>
<dbReference type="Pfam" id="PF06439">
    <property type="entry name" value="3keto-disac_hyd"/>
    <property type="match status" value="1"/>
</dbReference>
<name>A0A9D9I7T8_9BACT</name>
<gene>
    <name evidence="2" type="ORF">IAB99_02095</name>
</gene>
<reference evidence="2" key="2">
    <citation type="journal article" date="2021" name="PeerJ">
        <title>Extensive microbial diversity within the chicken gut microbiome revealed by metagenomics and culture.</title>
        <authorList>
            <person name="Gilroy R."/>
            <person name="Ravi A."/>
            <person name="Getino M."/>
            <person name="Pursley I."/>
            <person name="Horton D.L."/>
            <person name="Alikhan N.F."/>
            <person name="Baker D."/>
            <person name="Gharbi K."/>
            <person name="Hall N."/>
            <person name="Watson M."/>
            <person name="Adriaenssens E.M."/>
            <person name="Foster-Nyarko E."/>
            <person name="Jarju S."/>
            <person name="Secka A."/>
            <person name="Antonio M."/>
            <person name="Oren A."/>
            <person name="Chaudhuri R.R."/>
            <person name="La Ragione R."/>
            <person name="Hildebrand F."/>
            <person name="Pallen M.J."/>
        </authorList>
    </citation>
    <scope>NUCLEOTIDE SEQUENCE</scope>
    <source>
        <strain evidence="2">B1-15692</strain>
    </source>
</reference>
<dbReference type="GO" id="GO:0016787">
    <property type="term" value="F:hydrolase activity"/>
    <property type="evidence" value="ECO:0007669"/>
    <property type="project" value="InterPro"/>
</dbReference>
<reference evidence="2" key="1">
    <citation type="submission" date="2020-10" db="EMBL/GenBank/DDBJ databases">
        <authorList>
            <person name="Gilroy R."/>
        </authorList>
    </citation>
    <scope>NUCLEOTIDE SEQUENCE</scope>
    <source>
        <strain evidence="2">B1-15692</strain>
    </source>
</reference>
<evidence type="ECO:0000313" key="3">
    <source>
        <dbReference type="Proteomes" id="UP000823660"/>
    </source>
</evidence>
<organism evidence="2 3">
    <name type="scientific">Candidatus Cryptobacteroides faecipullorum</name>
    <dbReference type="NCBI Taxonomy" id="2840764"/>
    <lineage>
        <taxon>Bacteria</taxon>
        <taxon>Pseudomonadati</taxon>
        <taxon>Bacteroidota</taxon>
        <taxon>Bacteroidia</taxon>
        <taxon>Bacteroidales</taxon>
        <taxon>Candidatus Cryptobacteroides</taxon>
    </lineage>
</organism>
<proteinExistence type="predicted"/>
<dbReference type="AlphaFoldDB" id="A0A9D9I7T8"/>
<dbReference type="Proteomes" id="UP000823660">
    <property type="component" value="Unassembled WGS sequence"/>
</dbReference>